<feature type="transmembrane region" description="Helical" evidence="1">
    <location>
        <begin position="319"/>
        <end position="337"/>
    </location>
</feature>
<dbReference type="PANTHER" id="PTHR36927:SF3">
    <property type="entry name" value="GLUCANS BIOSYNTHESIS PROTEIN C"/>
    <property type="match status" value="1"/>
</dbReference>
<evidence type="ECO:0000313" key="3">
    <source>
        <dbReference type="EMBL" id="MCW3484058.1"/>
    </source>
</evidence>
<reference evidence="3 4" key="1">
    <citation type="submission" date="2022-10" db="EMBL/GenBank/DDBJ databases">
        <title>Chitinophaga nivalis PC15 sp. nov., isolated from Pyeongchang county, South Korea.</title>
        <authorList>
            <person name="Trinh H.N."/>
        </authorList>
    </citation>
    <scope>NUCLEOTIDE SEQUENCE [LARGE SCALE GENOMIC DNA]</scope>
    <source>
        <strain evidence="3 4">PC14</strain>
    </source>
</reference>
<dbReference type="EMBL" id="JAPDNS010000001">
    <property type="protein sequence ID" value="MCW3484058.1"/>
    <property type="molecule type" value="Genomic_DNA"/>
</dbReference>
<feature type="domain" description="Acyltransferase 3" evidence="2">
    <location>
        <begin position="8"/>
        <end position="362"/>
    </location>
</feature>
<keyword evidence="3" id="KW-0808">Transferase</keyword>
<evidence type="ECO:0000259" key="2">
    <source>
        <dbReference type="Pfam" id="PF01757"/>
    </source>
</evidence>
<gene>
    <name evidence="3" type="ORF">OL497_09150</name>
</gene>
<keyword evidence="3" id="KW-0012">Acyltransferase</keyword>
<dbReference type="Proteomes" id="UP001207742">
    <property type="component" value="Unassembled WGS sequence"/>
</dbReference>
<dbReference type="Pfam" id="PF01757">
    <property type="entry name" value="Acyl_transf_3"/>
    <property type="match status" value="1"/>
</dbReference>
<dbReference type="InterPro" id="IPR002656">
    <property type="entry name" value="Acyl_transf_3_dom"/>
</dbReference>
<keyword evidence="1" id="KW-1133">Transmembrane helix</keyword>
<feature type="transmembrane region" description="Helical" evidence="1">
    <location>
        <begin position="243"/>
        <end position="260"/>
    </location>
</feature>
<feature type="transmembrane region" description="Helical" evidence="1">
    <location>
        <begin position="213"/>
        <end position="234"/>
    </location>
</feature>
<keyword evidence="4" id="KW-1185">Reference proteome</keyword>
<proteinExistence type="predicted"/>
<dbReference type="PANTHER" id="PTHR36927">
    <property type="entry name" value="BLR4337 PROTEIN"/>
    <property type="match status" value="1"/>
</dbReference>
<feature type="transmembrane region" description="Helical" evidence="1">
    <location>
        <begin position="142"/>
        <end position="164"/>
    </location>
</feature>
<evidence type="ECO:0000256" key="1">
    <source>
        <dbReference type="SAM" id="Phobius"/>
    </source>
</evidence>
<organism evidence="3 4">
    <name type="scientific">Chitinophaga nivalis</name>
    <dbReference type="NCBI Taxonomy" id="2991709"/>
    <lineage>
        <taxon>Bacteria</taxon>
        <taxon>Pseudomonadati</taxon>
        <taxon>Bacteroidota</taxon>
        <taxon>Chitinophagia</taxon>
        <taxon>Chitinophagales</taxon>
        <taxon>Chitinophagaceae</taxon>
        <taxon>Chitinophaga</taxon>
    </lineage>
</organism>
<keyword evidence="3" id="KW-0418">Kinase</keyword>
<dbReference type="GO" id="GO:0016746">
    <property type="term" value="F:acyltransferase activity"/>
    <property type="evidence" value="ECO:0007669"/>
    <property type="project" value="UniProtKB-KW"/>
</dbReference>
<sequence>MSATPRQTYLDWLRIIAIAGILVFHAAMPYVSEWEWHLKNKETGHVLLEMNDFLHRFRMPLLFFISGMVSYYMLQHRTGGSFLGLRFRRLFIPLLVGILIIVPPQVYMQRLAEGYTGNFWDFYPTLFTTGVYPQGNISWHHLWFISYLLVYDILLAPLFIWLISAGGKRWLQRCNFLARGAFVYLLIIPSLLIYTFLFLHFSATNDLIHDYAYFPYWGLFVLVGFICVAHPLLAESLERNRRLSFTLAFTSLLFINYLRWNKLDHWQSIPGYLYDWKTYTSLAIGGICAWMWVFTAVGYGKKYLNRTSPVLPYLNEAIYPFYILHQTVIVILTYYLIGVPDGMGMKYLFTVVVTFLLTMCMYHLYIRPFAITRFLFGMKPRLSRRKASPKPATIVSTETAIPAR</sequence>
<feature type="transmembrane region" description="Helical" evidence="1">
    <location>
        <begin position="349"/>
        <end position="376"/>
    </location>
</feature>
<feature type="transmembrane region" description="Helical" evidence="1">
    <location>
        <begin position="280"/>
        <end position="299"/>
    </location>
</feature>
<feature type="transmembrane region" description="Helical" evidence="1">
    <location>
        <begin position="12"/>
        <end position="31"/>
    </location>
</feature>
<protein>
    <submittedName>
        <fullName evidence="3">Acyltransferase family protein</fullName>
    </submittedName>
</protein>
<feature type="transmembrane region" description="Helical" evidence="1">
    <location>
        <begin position="57"/>
        <end position="74"/>
    </location>
</feature>
<comment type="caution">
    <text evidence="3">The sequence shown here is derived from an EMBL/GenBank/DDBJ whole genome shotgun (WGS) entry which is preliminary data.</text>
</comment>
<accession>A0ABT3IJB8</accession>
<keyword evidence="1" id="KW-0472">Membrane</keyword>
<feature type="transmembrane region" description="Helical" evidence="1">
    <location>
        <begin position="90"/>
        <end position="108"/>
    </location>
</feature>
<name>A0ABT3IJB8_9BACT</name>
<keyword evidence="1" id="KW-0812">Transmembrane</keyword>
<evidence type="ECO:0000313" key="4">
    <source>
        <dbReference type="Proteomes" id="UP001207742"/>
    </source>
</evidence>
<feature type="transmembrane region" description="Helical" evidence="1">
    <location>
        <begin position="176"/>
        <end position="201"/>
    </location>
</feature>
<dbReference type="RefSeq" id="WP_264729577.1">
    <property type="nucleotide sequence ID" value="NZ_JAPDNR010000001.1"/>
</dbReference>
<dbReference type="InterPro" id="IPR050623">
    <property type="entry name" value="Glucan_succinyl_AcylTrfase"/>
</dbReference>
<dbReference type="GO" id="GO:0016301">
    <property type="term" value="F:kinase activity"/>
    <property type="evidence" value="ECO:0007669"/>
    <property type="project" value="UniProtKB-KW"/>
</dbReference>